<dbReference type="Pfam" id="PF00392">
    <property type="entry name" value="GntR"/>
    <property type="match status" value="1"/>
</dbReference>
<keyword evidence="7" id="KW-1185">Reference proteome</keyword>
<evidence type="ECO:0000256" key="2">
    <source>
        <dbReference type="ARBA" id="ARBA00023125"/>
    </source>
</evidence>
<dbReference type="InterPro" id="IPR036388">
    <property type="entry name" value="WH-like_DNA-bd_sf"/>
</dbReference>
<dbReference type="SMART" id="SM00345">
    <property type="entry name" value="HTH_GNTR"/>
    <property type="match status" value="1"/>
</dbReference>
<dbReference type="PANTHER" id="PTHR43537">
    <property type="entry name" value="TRANSCRIPTIONAL REGULATOR, GNTR FAMILY"/>
    <property type="match status" value="1"/>
</dbReference>
<dbReference type="PROSITE" id="PS50949">
    <property type="entry name" value="HTH_GNTR"/>
    <property type="match status" value="1"/>
</dbReference>
<reference evidence="6 7" key="1">
    <citation type="submission" date="2021-04" db="EMBL/GenBank/DDBJ databases">
        <title>Draft genome sequence of Paenibacillus cisolokensis, LC2-13A.</title>
        <authorList>
            <person name="Uke A."/>
            <person name="Chhe C."/>
            <person name="Baramee S."/>
            <person name="Kosugi A."/>
        </authorList>
    </citation>
    <scope>NUCLEOTIDE SEQUENCE [LARGE SCALE GENOMIC DNA]</scope>
    <source>
        <strain evidence="6 7">LC2-13A</strain>
    </source>
</reference>
<dbReference type="InterPro" id="IPR008920">
    <property type="entry name" value="TF_FadR/GntR_C"/>
</dbReference>
<dbReference type="InterPro" id="IPR000524">
    <property type="entry name" value="Tscrpt_reg_HTH_GntR"/>
</dbReference>
<keyword evidence="3" id="KW-0804">Transcription</keyword>
<dbReference type="SMART" id="SM00895">
    <property type="entry name" value="FCD"/>
    <property type="match status" value="1"/>
</dbReference>
<dbReference type="PANTHER" id="PTHR43537:SF5">
    <property type="entry name" value="UXU OPERON TRANSCRIPTIONAL REGULATOR"/>
    <property type="match status" value="1"/>
</dbReference>
<dbReference type="Gene3D" id="1.10.10.10">
    <property type="entry name" value="Winged helix-like DNA-binding domain superfamily/Winged helix DNA-binding domain"/>
    <property type="match status" value="1"/>
</dbReference>
<feature type="region of interest" description="Disordered" evidence="4">
    <location>
        <begin position="1"/>
        <end position="35"/>
    </location>
</feature>
<proteinExistence type="predicted"/>
<organism evidence="6 7">
    <name type="scientific">Paenibacillus cisolokensis</name>
    <dbReference type="NCBI Taxonomy" id="1658519"/>
    <lineage>
        <taxon>Bacteria</taxon>
        <taxon>Bacillati</taxon>
        <taxon>Bacillota</taxon>
        <taxon>Bacilli</taxon>
        <taxon>Bacillales</taxon>
        <taxon>Paenibacillaceae</taxon>
        <taxon>Paenibacillus</taxon>
    </lineage>
</organism>
<accession>A0ABQ4NDL5</accession>
<evidence type="ECO:0000259" key="5">
    <source>
        <dbReference type="PROSITE" id="PS50949"/>
    </source>
</evidence>
<dbReference type="InterPro" id="IPR011711">
    <property type="entry name" value="GntR_C"/>
</dbReference>
<dbReference type="PRINTS" id="PR00035">
    <property type="entry name" value="HTHGNTR"/>
</dbReference>
<dbReference type="EMBL" id="BOVJ01000172">
    <property type="protein sequence ID" value="GIQ66290.1"/>
    <property type="molecule type" value="Genomic_DNA"/>
</dbReference>
<feature type="domain" description="HTH gntR-type" evidence="5">
    <location>
        <begin position="48"/>
        <end position="116"/>
    </location>
</feature>
<keyword evidence="2" id="KW-0238">DNA-binding</keyword>
<gene>
    <name evidence="6" type="ORF">PACILC2_48580</name>
</gene>
<dbReference type="Proteomes" id="UP000680304">
    <property type="component" value="Unassembled WGS sequence"/>
</dbReference>
<dbReference type="SUPFAM" id="SSF46785">
    <property type="entry name" value="Winged helix' DNA-binding domain"/>
    <property type="match status" value="1"/>
</dbReference>
<dbReference type="Pfam" id="PF07729">
    <property type="entry name" value="FCD"/>
    <property type="match status" value="1"/>
</dbReference>
<dbReference type="Gene3D" id="1.20.120.530">
    <property type="entry name" value="GntR ligand-binding domain-like"/>
    <property type="match status" value="1"/>
</dbReference>
<protein>
    <recommendedName>
        <fullName evidence="5">HTH gntR-type domain-containing protein</fullName>
    </recommendedName>
</protein>
<dbReference type="SUPFAM" id="SSF48008">
    <property type="entry name" value="GntR ligand-binding domain-like"/>
    <property type="match status" value="1"/>
</dbReference>
<evidence type="ECO:0000256" key="3">
    <source>
        <dbReference type="ARBA" id="ARBA00023163"/>
    </source>
</evidence>
<sequence length="283" mass="31808">MTAQAGLRRRDCAEGLPQKGHCRRRHETVRPESGGMEGAMAFSKVSTKKVYELIAEQLKDHIVGGGWKAGDKLPSTKELSEQFQVGRSTMREALSALKAMGLIEIRHGEGCFVRSVDSADLRLTQFESLLLNRKTVLELLEARKALEISNAALAAEKRTADDVAEFEKLMANMEDGIGDEERGEAADIRFHRLLAEATHNSIMVKLLESISSQMEMAIRETRRIQMYSSKEVSLRLWREHAAIFEAVKAGDAAAAQERMREHLHHVEQVLLRYLGGDMKPRDR</sequence>
<dbReference type="InterPro" id="IPR036390">
    <property type="entry name" value="WH_DNA-bd_sf"/>
</dbReference>
<dbReference type="CDD" id="cd07377">
    <property type="entry name" value="WHTH_GntR"/>
    <property type="match status" value="1"/>
</dbReference>
<comment type="caution">
    <text evidence="6">The sequence shown here is derived from an EMBL/GenBank/DDBJ whole genome shotgun (WGS) entry which is preliminary data.</text>
</comment>
<evidence type="ECO:0000313" key="6">
    <source>
        <dbReference type="EMBL" id="GIQ66290.1"/>
    </source>
</evidence>
<keyword evidence="1" id="KW-0805">Transcription regulation</keyword>
<evidence type="ECO:0000313" key="7">
    <source>
        <dbReference type="Proteomes" id="UP000680304"/>
    </source>
</evidence>
<name>A0ABQ4NDL5_9BACL</name>
<evidence type="ECO:0000256" key="1">
    <source>
        <dbReference type="ARBA" id="ARBA00023015"/>
    </source>
</evidence>
<evidence type="ECO:0000256" key="4">
    <source>
        <dbReference type="SAM" id="MobiDB-lite"/>
    </source>
</evidence>